<dbReference type="InterPro" id="IPR003615">
    <property type="entry name" value="HNH_nuc"/>
</dbReference>
<dbReference type="Proteomes" id="UP001340816">
    <property type="component" value="Chromosome"/>
</dbReference>
<name>A0ABZ1HAP9_STRPH</name>
<feature type="compositionally biased region" description="Acidic residues" evidence="1">
    <location>
        <begin position="414"/>
        <end position="432"/>
    </location>
</feature>
<feature type="domain" description="HNH nuclease" evidence="2">
    <location>
        <begin position="34"/>
        <end position="85"/>
    </location>
</feature>
<dbReference type="EMBL" id="CP109135">
    <property type="protein sequence ID" value="WSD14410.1"/>
    <property type="molecule type" value="Genomic_DNA"/>
</dbReference>
<evidence type="ECO:0000313" key="4">
    <source>
        <dbReference type="Proteomes" id="UP001340816"/>
    </source>
</evidence>
<proteinExistence type="predicted"/>
<dbReference type="RefSeq" id="WP_326759055.1">
    <property type="nucleotide sequence ID" value="NZ_CP109135.1"/>
</dbReference>
<organism evidence="3 4">
    <name type="scientific">Streptomyces phaeochromogenes</name>
    <dbReference type="NCBI Taxonomy" id="1923"/>
    <lineage>
        <taxon>Bacteria</taxon>
        <taxon>Bacillati</taxon>
        <taxon>Actinomycetota</taxon>
        <taxon>Actinomycetes</taxon>
        <taxon>Kitasatosporales</taxon>
        <taxon>Streptomycetaceae</taxon>
        <taxon>Streptomyces</taxon>
        <taxon>Streptomyces phaeochromogenes group</taxon>
    </lineage>
</organism>
<gene>
    <name evidence="3" type="ORF">OHB35_14800</name>
</gene>
<feature type="region of interest" description="Disordered" evidence="1">
    <location>
        <begin position="412"/>
        <end position="432"/>
    </location>
</feature>
<accession>A0ABZ1HAP9</accession>
<dbReference type="Pfam" id="PF13391">
    <property type="entry name" value="HNH_2"/>
    <property type="match status" value="1"/>
</dbReference>
<protein>
    <recommendedName>
        <fullName evidence="2">HNH nuclease domain-containing protein</fullName>
    </recommendedName>
</protein>
<keyword evidence="4" id="KW-1185">Reference proteome</keyword>
<reference evidence="3 4" key="1">
    <citation type="submission" date="2022-10" db="EMBL/GenBank/DDBJ databases">
        <title>The complete genomes of actinobacterial strains from the NBC collection.</title>
        <authorList>
            <person name="Joergensen T.S."/>
            <person name="Alvarez Arevalo M."/>
            <person name="Sterndorff E.B."/>
            <person name="Faurdal D."/>
            <person name="Vuksanovic O."/>
            <person name="Mourched A.-S."/>
            <person name="Charusanti P."/>
            <person name="Shaw S."/>
            <person name="Blin K."/>
            <person name="Weber T."/>
        </authorList>
    </citation>
    <scope>NUCLEOTIDE SEQUENCE [LARGE SCALE GENOMIC DNA]</scope>
    <source>
        <strain evidence="3 4">NBC 01752</strain>
    </source>
</reference>
<evidence type="ECO:0000256" key="1">
    <source>
        <dbReference type="SAM" id="MobiDB-lite"/>
    </source>
</evidence>
<evidence type="ECO:0000313" key="3">
    <source>
        <dbReference type="EMBL" id="WSD14410.1"/>
    </source>
</evidence>
<sequence length="432" mass="49032">MAVPVAQQRKLTQRSGNICAFPECGLLLTAQGTAEDPVVVLGEMAHIVAESPNGPRGDAPLTPEERNRYENLILLCNQHHQLIDSEGALAKYTVERLQAMKEAHEQRIERRLGGRSNVPSELPPMVNDTVYSNVLPVTQMPRYLYGAPCSAGRENEVRPAAMSAGTMTPFILREGRLWAFQDLRDTSNPFADVVACTETERFSTNEWWTDPDRLGWYVALLNRSLNKLTGRLGLRLDHDHNRYYFEPEAAGVERSVPYRPLNASRATRSVVWQPKKRATGEARNYWLHRAVSLRFFLIGDNQWCLSVRPELRVTSDGFESIQAKYIGRQVTRKKSRLFNHDLLGEVQFWRDFLGRSTPRIFFPFGTDRQNLIVSTSLSSGQVRWPGIPAEHDMPFKNVEYVDDLFTWVEAGGLGEDDDPAGEDNEDAEETLR</sequence>
<evidence type="ECO:0000259" key="2">
    <source>
        <dbReference type="Pfam" id="PF13391"/>
    </source>
</evidence>